<name>A0A226C0H7_9FIRM</name>
<organism evidence="3 4">
    <name type="scientific">Natranaerobius trueperi</name>
    <dbReference type="NCBI Taxonomy" id="759412"/>
    <lineage>
        <taxon>Bacteria</taxon>
        <taxon>Bacillati</taxon>
        <taxon>Bacillota</taxon>
        <taxon>Clostridia</taxon>
        <taxon>Natranaerobiales</taxon>
        <taxon>Natranaerobiaceae</taxon>
        <taxon>Natranaerobius</taxon>
    </lineage>
</organism>
<dbReference type="InterPro" id="IPR014239">
    <property type="entry name" value="YpeB_PepSY1-2"/>
</dbReference>
<reference evidence="3 4" key="1">
    <citation type="submission" date="2017-06" db="EMBL/GenBank/DDBJ databases">
        <title>Draft Genome Sequence of Natranaerobius trueperi halophilic, alkalithermophilic bacteria from soda lakes.</title>
        <authorList>
            <person name="Zhao B."/>
        </authorList>
    </citation>
    <scope>NUCLEOTIDE SEQUENCE [LARGE SCALE GENOMIC DNA]</scope>
    <source>
        <strain evidence="3 4">DSM 18760</strain>
    </source>
</reference>
<evidence type="ECO:0000256" key="1">
    <source>
        <dbReference type="SAM" id="Phobius"/>
    </source>
</evidence>
<keyword evidence="1" id="KW-1133">Transmembrane helix</keyword>
<dbReference type="EMBL" id="NIQC01000011">
    <property type="protein sequence ID" value="OWZ83880.1"/>
    <property type="molecule type" value="Genomic_DNA"/>
</dbReference>
<feature type="domain" description="Sporulation protein YpeB PepSY1 and PepSY2" evidence="2">
    <location>
        <begin position="298"/>
        <end position="378"/>
    </location>
</feature>
<accession>A0A226C0H7</accession>
<dbReference type="Pfam" id="PF14620">
    <property type="entry name" value="YPEB_PepSY1-2"/>
    <property type="match status" value="1"/>
</dbReference>
<protein>
    <recommendedName>
        <fullName evidence="2">Sporulation protein YpeB PepSY1 and PepSY2 domain-containing protein</fullName>
    </recommendedName>
</protein>
<proteinExistence type="predicted"/>
<dbReference type="Proteomes" id="UP000214588">
    <property type="component" value="Unassembled WGS sequence"/>
</dbReference>
<dbReference type="GO" id="GO:0009847">
    <property type="term" value="P:spore germination"/>
    <property type="evidence" value="ECO:0007669"/>
    <property type="project" value="InterPro"/>
</dbReference>
<dbReference type="AlphaFoldDB" id="A0A226C0H7"/>
<evidence type="ECO:0000313" key="4">
    <source>
        <dbReference type="Proteomes" id="UP000214588"/>
    </source>
</evidence>
<comment type="caution">
    <text evidence="3">The sequence shown here is derived from an EMBL/GenBank/DDBJ whole genome shotgun (WGS) entry which is preliminary data.</text>
</comment>
<sequence>MSQEKKFKIISGALAALLIISLVVIYNLYQQDDDAKGYVYNIQDRYLADSILNIDRILTNGYQALASKDEEKVLEYLDRVDSYGGDLSDALRYIPSYQAFQDYHHVIMNIRDFTHNVYSFTDWIKEDGFTKEREELFASILEEYEGLREKLVDVQSAITNEEIDEAEKYLSELEKYTDGDKYQFGYYNDYMKKDLSEQEKQVTNEDALSLEEIKEEKEDVVKEIAKDHLEGYFNLDDLKYHDISSHPSRDDKPQNYEVEFTADKLFQLAINLKDEVIEHRIMEKEESEEGIIDEKRISVEKTNLDWDEAINEAENFLSDNVGISMEDHELETLRESNGKLHLSYHQVIDDILFIPDQVQVSITLDDGTIEHFVRTDFFEDDLDEMVNDLKEKEVLYSKKEAKNQVNPRNVFLSEPTLIYDNSGKLQWRVPVETKGEHLLIYIDAKTGEETSIRKMYDYHLKAMEY</sequence>
<keyword evidence="1" id="KW-0812">Transmembrane</keyword>
<evidence type="ECO:0000313" key="3">
    <source>
        <dbReference type="EMBL" id="OWZ83880.1"/>
    </source>
</evidence>
<gene>
    <name evidence="3" type="ORF">CDO51_06500</name>
</gene>
<dbReference type="OrthoDB" id="2372097at2"/>
<evidence type="ECO:0000259" key="2">
    <source>
        <dbReference type="Pfam" id="PF14620"/>
    </source>
</evidence>
<keyword evidence="4" id="KW-1185">Reference proteome</keyword>
<dbReference type="RefSeq" id="WP_089023487.1">
    <property type="nucleotide sequence ID" value="NZ_NIQC01000011.1"/>
</dbReference>
<feature type="transmembrane region" description="Helical" evidence="1">
    <location>
        <begin position="7"/>
        <end position="29"/>
    </location>
</feature>
<keyword evidence="1" id="KW-0472">Membrane</keyword>